<dbReference type="EMBL" id="BPFZ01000003">
    <property type="protein sequence ID" value="GIU66631.1"/>
    <property type="molecule type" value="Genomic_DNA"/>
</dbReference>
<dbReference type="Proteomes" id="UP001161064">
    <property type="component" value="Unassembled WGS sequence"/>
</dbReference>
<name>A0ABQ4PUH1_9PROT</name>
<reference evidence="1" key="2">
    <citation type="journal article" date="2023" name="ISME Commun">
        <title>Characterization of a bloom-associated alphaproteobacterial lineage, 'Candidatus Phycosocius': insights into freshwater algal-bacterial interactions.</title>
        <authorList>
            <person name="Tanabe Y."/>
            <person name="Yamaguchi H."/>
            <person name="Yoshida M."/>
            <person name="Kai A."/>
            <person name="Okazaki Y."/>
        </authorList>
    </citation>
    <scope>NUCLEOTIDE SEQUENCE</scope>
    <source>
        <strain evidence="1">BOTRYCO-1</strain>
    </source>
</reference>
<accession>A0ABQ4PUH1</accession>
<organism evidence="1 2">
    <name type="scientific">Candidatus Phycosocius spiralis</name>
    <dbReference type="NCBI Taxonomy" id="2815099"/>
    <lineage>
        <taxon>Bacteria</taxon>
        <taxon>Pseudomonadati</taxon>
        <taxon>Pseudomonadota</taxon>
        <taxon>Alphaproteobacteria</taxon>
        <taxon>Caulobacterales</taxon>
        <taxon>Caulobacterales incertae sedis</taxon>
        <taxon>Candidatus Phycosocius</taxon>
    </lineage>
</organism>
<protein>
    <submittedName>
        <fullName evidence="1">Uncharacterized protein</fullName>
    </submittedName>
</protein>
<gene>
    <name evidence="1" type="ORF">PsB1_0785</name>
</gene>
<evidence type="ECO:0000313" key="2">
    <source>
        <dbReference type="Proteomes" id="UP001161064"/>
    </source>
</evidence>
<sequence>MTSPQANDSKVDICLYGYCSITPSGMAISKSNALKHLNLIVLLLGLFRAILMPDRVDWATDLVERSKFDPPKAWPIF</sequence>
<proteinExistence type="predicted"/>
<evidence type="ECO:0000313" key="1">
    <source>
        <dbReference type="EMBL" id="GIU66631.1"/>
    </source>
</evidence>
<reference evidence="1" key="1">
    <citation type="submission" date="2021-05" db="EMBL/GenBank/DDBJ databases">
        <authorList>
            <person name="Tanabe Y."/>
        </authorList>
    </citation>
    <scope>NUCLEOTIDE SEQUENCE</scope>
    <source>
        <strain evidence="1">BOTRYCO-1</strain>
    </source>
</reference>
<keyword evidence="2" id="KW-1185">Reference proteome</keyword>
<comment type="caution">
    <text evidence="1">The sequence shown here is derived from an EMBL/GenBank/DDBJ whole genome shotgun (WGS) entry which is preliminary data.</text>
</comment>